<evidence type="ECO:0000313" key="2">
    <source>
        <dbReference type="Proteomes" id="UP000283374"/>
    </source>
</evidence>
<sequence>MVDLAEVPEKAWACLHAGETSSAELVITRHTTEGDPVVNRYLTGSDIAGIEVVVDSTADSFGPKDVTTWACTDLNAALELLGCRHV</sequence>
<dbReference type="EMBL" id="QWKP01000169">
    <property type="protein sequence ID" value="RHA42663.1"/>
    <property type="molecule type" value="Genomic_DNA"/>
</dbReference>
<protein>
    <submittedName>
        <fullName evidence="1">Uncharacterized protein</fullName>
    </submittedName>
</protein>
<dbReference type="AlphaFoldDB" id="A0A413RMY9"/>
<evidence type="ECO:0000313" key="1">
    <source>
        <dbReference type="EMBL" id="RHA42663.1"/>
    </source>
</evidence>
<organism evidence="1 2">
    <name type="scientific">Cellulomonas rhizosphaerae</name>
    <dbReference type="NCBI Taxonomy" id="2293719"/>
    <lineage>
        <taxon>Bacteria</taxon>
        <taxon>Bacillati</taxon>
        <taxon>Actinomycetota</taxon>
        <taxon>Actinomycetes</taxon>
        <taxon>Micrococcales</taxon>
        <taxon>Cellulomonadaceae</taxon>
        <taxon>Cellulomonas</taxon>
    </lineage>
</organism>
<gene>
    <name evidence="1" type="ORF">D1825_06995</name>
</gene>
<comment type="caution">
    <text evidence="1">The sequence shown here is derived from an EMBL/GenBank/DDBJ whole genome shotgun (WGS) entry which is preliminary data.</text>
</comment>
<dbReference type="Proteomes" id="UP000283374">
    <property type="component" value="Unassembled WGS sequence"/>
</dbReference>
<proteinExistence type="predicted"/>
<accession>A0A413RMY9</accession>
<name>A0A413RMY9_9CELL</name>
<keyword evidence="2" id="KW-1185">Reference proteome</keyword>
<reference evidence="1 2" key="1">
    <citation type="submission" date="2018-08" db="EMBL/GenBank/DDBJ databases">
        <title>Cellulomonas rhizosphaerae sp. nov., a novel actinomycete isolated from soil.</title>
        <authorList>
            <person name="Tian Y."/>
        </authorList>
    </citation>
    <scope>NUCLEOTIDE SEQUENCE [LARGE SCALE GENOMIC DNA]</scope>
    <source>
        <strain evidence="1 2">NEAU-TCZ24</strain>
    </source>
</reference>